<organism evidence="6 7">
    <name type="scientific">Flavivirga rizhaonensis</name>
    <dbReference type="NCBI Taxonomy" id="2559571"/>
    <lineage>
        <taxon>Bacteria</taxon>
        <taxon>Pseudomonadati</taxon>
        <taxon>Bacteroidota</taxon>
        <taxon>Flavobacteriia</taxon>
        <taxon>Flavobacteriales</taxon>
        <taxon>Flavobacteriaceae</taxon>
        <taxon>Flavivirga</taxon>
    </lineage>
</organism>
<dbReference type="GO" id="GO:0030246">
    <property type="term" value="F:carbohydrate binding"/>
    <property type="evidence" value="ECO:0007669"/>
    <property type="project" value="InterPro"/>
</dbReference>
<keyword evidence="7" id="KW-1185">Reference proteome</keyword>
<sequence length="753" mass="84722">MRRHFYHQICLFGLILYIVSCSGNKKKQNIESQDLLNLTQYVDPFIGTGDHGHVFMGANVPFGAVQLGPTQFSQGWDWCSGYHYSDSTIIGFSHTHLSGTGSPDLGDISLMPAVGDVKLTRGNLEDETSGIYSKFSHENEVAKAGYYKVSLDRFNIDVELTTTQRVGFHKYTFPKTDEAKVIIDLEHGIGDESTETYIVQENDTTISGYRSSRGWIRDHRLYFTATFSKPMTSFYTSDSTSMQKGKALKAKKVYGLAHFKTQEKEAVLVKVAISAISIENAKMNMKAELSGWDFNKTKQDADEAWNKALNKIKITSNDNHIMRSFYTSFYHTMVAPSVYSDVNGDYMGTDKKVHSNNDFMSYSTFSLWDTYRAAHPLMNLVHSEMVPDIAKTMMHIYNEQGKLPIWHMMSYETYAMVGNPGAVVLADIVLKGYDVDNHDAFEAMKASAMLDERGLKWLKQYGYIPYEKEYSSVAKALEYGLADWSIAQVAKKLGKQEDYNYFIKRSKSYKHYFDPEMKLLRPIDSNKIFKKPFNPMSLSDYIEGNAWQYTWLVPHNVNGLVNLFGSEKAFITQLDSLFSVNEKLGHAPDVTGLIGQYAHGNEPSHHILYMYPYVGQPWKTADKVREVLNTLYSDKPAGISGNEDVGQMSAWYILSSLGMYQVAPAGGDYVFGSPIIDEAILNVGNSKTLKIIAKNNSVNNKYIQGILLNGEDYTKSYISFKDLKAGGTLEFEMGAVPSKTFGVAKADRPASKD</sequence>
<protein>
    <submittedName>
        <fullName evidence="6">Glycoside hydrolase family 92 protein</fullName>
    </submittedName>
</protein>
<feature type="domain" description="Glycosyl hydrolase family 92 N-terminal" evidence="5">
    <location>
        <begin position="41"/>
        <end position="274"/>
    </location>
</feature>
<name>A0A4S1E2I6_9FLAO</name>
<reference evidence="6 7" key="1">
    <citation type="submission" date="2019-04" db="EMBL/GenBank/DDBJ databases">
        <authorList>
            <person name="Liu A."/>
        </authorList>
    </citation>
    <scope>NUCLEOTIDE SEQUENCE [LARGE SCALE GENOMIC DNA]</scope>
    <source>
        <strain evidence="6 7">RZ03</strain>
    </source>
</reference>
<dbReference type="Pfam" id="PF07971">
    <property type="entry name" value="Glyco_hydro_92"/>
    <property type="match status" value="1"/>
</dbReference>
<dbReference type="Proteomes" id="UP000307602">
    <property type="component" value="Unassembled WGS sequence"/>
</dbReference>
<dbReference type="Pfam" id="PF17678">
    <property type="entry name" value="Glyco_hydro_92N"/>
    <property type="match status" value="1"/>
</dbReference>
<evidence type="ECO:0000313" key="6">
    <source>
        <dbReference type="EMBL" id="TGV04615.1"/>
    </source>
</evidence>
<comment type="subunit">
    <text evidence="2">Monomer.</text>
</comment>
<dbReference type="Gene3D" id="1.20.1610.10">
    <property type="entry name" value="alpha-1,2-mannosidases domains"/>
    <property type="match status" value="1"/>
</dbReference>
<dbReference type="InterPro" id="IPR050883">
    <property type="entry name" value="PNGase"/>
</dbReference>
<dbReference type="GO" id="GO:0005975">
    <property type="term" value="P:carbohydrate metabolic process"/>
    <property type="evidence" value="ECO:0007669"/>
    <property type="project" value="InterPro"/>
</dbReference>
<dbReference type="GO" id="GO:0006516">
    <property type="term" value="P:glycoprotein catabolic process"/>
    <property type="evidence" value="ECO:0007669"/>
    <property type="project" value="TreeGrafter"/>
</dbReference>
<evidence type="ECO:0000256" key="3">
    <source>
        <dbReference type="ARBA" id="ARBA00022837"/>
    </source>
</evidence>
<dbReference type="PANTHER" id="PTHR12143">
    <property type="entry name" value="PEPTIDE N-GLYCANASE PNGASE -RELATED"/>
    <property type="match status" value="1"/>
</dbReference>
<dbReference type="NCBIfam" id="TIGR01180">
    <property type="entry name" value="aman2_put"/>
    <property type="match status" value="1"/>
</dbReference>
<keyword evidence="6" id="KW-0378">Hydrolase</keyword>
<dbReference type="Gene3D" id="3.30.2080.10">
    <property type="entry name" value="GH92 mannosidase domain"/>
    <property type="match status" value="1"/>
</dbReference>
<proteinExistence type="predicted"/>
<accession>A0A4S1E2I6</accession>
<comment type="caution">
    <text evidence="6">The sequence shown here is derived from an EMBL/GenBank/DDBJ whole genome shotgun (WGS) entry which is preliminary data.</text>
</comment>
<evidence type="ECO:0000256" key="2">
    <source>
        <dbReference type="ARBA" id="ARBA00011245"/>
    </source>
</evidence>
<dbReference type="AlphaFoldDB" id="A0A4S1E2I6"/>
<dbReference type="SUPFAM" id="SSF48208">
    <property type="entry name" value="Six-hairpin glycosidases"/>
    <property type="match status" value="1"/>
</dbReference>
<dbReference type="RefSeq" id="WP_135874334.1">
    <property type="nucleotide sequence ID" value="NZ_SRSO01000001.1"/>
</dbReference>
<dbReference type="EMBL" id="SRSO01000001">
    <property type="protein sequence ID" value="TGV04615.1"/>
    <property type="molecule type" value="Genomic_DNA"/>
</dbReference>
<comment type="cofactor">
    <cofactor evidence="1">
        <name>Ca(2+)</name>
        <dbReference type="ChEBI" id="CHEBI:29108"/>
    </cofactor>
</comment>
<evidence type="ECO:0000313" key="7">
    <source>
        <dbReference type="Proteomes" id="UP000307602"/>
    </source>
</evidence>
<gene>
    <name evidence="6" type="ORF">EM932_00370</name>
</gene>
<dbReference type="InterPro" id="IPR012939">
    <property type="entry name" value="Glyco_hydro_92"/>
</dbReference>
<dbReference type="Gene3D" id="1.20.1050.60">
    <property type="entry name" value="alpha-1,2-mannosidase"/>
    <property type="match status" value="1"/>
</dbReference>
<keyword evidence="3" id="KW-0106">Calcium</keyword>
<evidence type="ECO:0000259" key="5">
    <source>
        <dbReference type="Pfam" id="PF17678"/>
    </source>
</evidence>
<dbReference type="InterPro" id="IPR008928">
    <property type="entry name" value="6-hairpin_glycosidase_sf"/>
</dbReference>
<dbReference type="InterPro" id="IPR014718">
    <property type="entry name" value="GH-type_carb-bd"/>
</dbReference>
<dbReference type="GO" id="GO:0000224">
    <property type="term" value="F:peptide-N4-(N-acetyl-beta-glucosaminyl)asparagine amidase activity"/>
    <property type="evidence" value="ECO:0007669"/>
    <property type="project" value="TreeGrafter"/>
</dbReference>
<dbReference type="FunFam" id="3.30.2080.10:FF:000001">
    <property type="entry name" value="Alpha-1,2-mannosidase subfamily"/>
    <property type="match status" value="1"/>
</dbReference>
<dbReference type="InterPro" id="IPR005887">
    <property type="entry name" value="GH92_a_mannosidase_put"/>
</dbReference>
<dbReference type="PANTHER" id="PTHR12143:SF39">
    <property type="entry name" value="SECRETED PROTEIN"/>
    <property type="match status" value="1"/>
</dbReference>
<evidence type="ECO:0000256" key="1">
    <source>
        <dbReference type="ARBA" id="ARBA00001913"/>
    </source>
</evidence>
<dbReference type="OrthoDB" id="9804511at2"/>
<dbReference type="Gene3D" id="2.70.98.10">
    <property type="match status" value="1"/>
</dbReference>
<dbReference type="InterPro" id="IPR041371">
    <property type="entry name" value="GH92_N"/>
</dbReference>
<evidence type="ECO:0000259" key="4">
    <source>
        <dbReference type="Pfam" id="PF07971"/>
    </source>
</evidence>
<feature type="domain" description="Glycosyl hydrolase family 92" evidence="4">
    <location>
        <begin position="280"/>
        <end position="734"/>
    </location>
</feature>
<dbReference type="GO" id="GO:0005829">
    <property type="term" value="C:cytosol"/>
    <property type="evidence" value="ECO:0007669"/>
    <property type="project" value="TreeGrafter"/>
</dbReference>